<proteinExistence type="predicted"/>
<gene>
    <name evidence="1" type="ORF">K7X08_000428</name>
</gene>
<sequence>MAKETCIHCGRRSSVIANRLISIEDELVFIHKLLEKKPIRHSKCVCSLGRSNRKRIRKALQFTDAKRTKVNALDGSPLNHPDYVDDAYDSSSSILPDQVDDASCKTFPLTDHVHVHNDDGPFSLLSDQCDDGPSSLLSDQYDDGPYSLLSDQCDDASCKTLPGEVADFVVDSEDRSLDERITDVLAQIHGEDDIKEFGDAA</sequence>
<dbReference type="EMBL" id="JAJAGQ010000010">
    <property type="protein sequence ID" value="KAJ8551058.1"/>
    <property type="molecule type" value="Genomic_DNA"/>
</dbReference>
<evidence type="ECO:0000313" key="2">
    <source>
        <dbReference type="Proteomes" id="UP001152561"/>
    </source>
</evidence>
<accession>A0A9Q1M4B6</accession>
<protein>
    <submittedName>
        <fullName evidence="1">Uncharacterized protein</fullName>
    </submittedName>
</protein>
<comment type="caution">
    <text evidence="1">The sequence shown here is derived from an EMBL/GenBank/DDBJ whole genome shotgun (WGS) entry which is preliminary data.</text>
</comment>
<evidence type="ECO:0000313" key="1">
    <source>
        <dbReference type="EMBL" id="KAJ8551058.1"/>
    </source>
</evidence>
<organism evidence="1 2">
    <name type="scientific">Anisodus acutangulus</name>
    <dbReference type="NCBI Taxonomy" id="402998"/>
    <lineage>
        <taxon>Eukaryota</taxon>
        <taxon>Viridiplantae</taxon>
        <taxon>Streptophyta</taxon>
        <taxon>Embryophyta</taxon>
        <taxon>Tracheophyta</taxon>
        <taxon>Spermatophyta</taxon>
        <taxon>Magnoliopsida</taxon>
        <taxon>eudicotyledons</taxon>
        <taxon>Gunneridae</taxon>
        <taxon>Pentapetalae</taxon>
        <taxon>asterids</taxon>
        <taxon>lamiids</taxon>
        <taxon>Solanales</taxon>
        <taxon>Solanaceae</taxon>
        <taxon>Solanoideae</taxon>
        <taxon>Hyoscyameae</taxon>
        <taxon>Anisodus</taxon>
    </lineage>
</organism>
<keyword evidence="2" id="KW-1185">Reference proteome</keyword>
<reference evidence="2" key="1">
    <citation type="journal article" date="2023" name="Proc. Natl. Acad. Sci. U.S.A.">
        <title>Genomic and structural basis for evolution of tropane alkaloid biosynthesis.</title>
        <authorList>
            <person name="Wanga Y.-J."/>
            <person name="Taina T."/>
            <person name="Yua J.-Y."/>
            <person name="Lia J."/>
            <person name="Xua B."/>
            <person name="Chenc J."/>
            <person name="D'Auriad J.C."/>
            <person name="Huanga J.-P."/>
            <person name="Huanga S.-X."/>
        </authorList>
    </citation>
    <scope>NUCLEOTIDE SEQUENCE [LARGE SCALE GENOMIC DNA]</scope>
    <source>
        <strain evidence="2">cv. KIB-2019</strain>
    </source>
</reference>
<dbReference type="AlphaFoldDB" id="A0A9Q1M4B6"/>
<name>A0A9Q1M4B6_9SOLA</name>
<dbReference type="Proteomes" id="UP001152561">
    <property type="component" value="Unassembled WGS sequence"/>
</dbReference>